<evidence type="ECO:0000313" key="2">
    <source>
        <dbReference type="EMBL" id="MCB5199127.1"/>
    </source>
</evidence>
<dbReference type="Gene3D" id="3.60.21.10">
    <property type="match status" value="1"/>
</dbReference>
<name>A0ABS8BTT0_9RHOB</name>
<dbReference type="EMBL" id="JAJATZ010000003">
    <property type="protein sequence ID" value="MCB5199127.1"/>
    <property type="molecule type" value="Genomic_DNA"/>
</dbReference>
<organism evidence="2 3">
    <name type="scientific">Loktanella gaetbuli</name>
    <dbReference type="NCBI Taxonomy" id="2881335"/>
    <lineage>
        <taxon>Bacteria</taxon>
        <taxon>Pseudomonadati</taxon>
        <taxon>Pseudomonadota</taxon>
        <taxon>Alphaproteobacteria</taxon>
        <taxon>Rhodobacterales</taxon>
        <taxon>Roseobacteraceae</taxon>
        <taxon>Loktanella</taxon>
    </lineage>
</organism>
<sequence length="262" mass="28697">MIYAIGDIHGQKQMMDHALDLIAQDGGDDAHIVFLGDYTDRGPDSAGVIDALIAGRDAGRNWTIIRGNHDRMFEYFVADGTCHDPAIKSGLSWLNTRLGGPQTLASYGIVPTGPAVFDIDDNGLEILRHLPTQDGDLTLEQLVTAAQKVVPQAHLDFLRDNPLMHRVDDLLFVHAGIRPGVPLDQQAEDDLIWIRDGWLDNSDDHGVLVVHGHTIVDQPTHFGNRIDLDNGAGKGHPLIPAVCDNGEWFILTDAGRAPIHRE</sequence>
<gene>
    <name evidence="2" type="ORF">LGQ03_07725</name>
</gene>
<protein>
    <submittedName>
        <fullName evidence="2">Metallophosphoesterase</fullName>
    </submittedName>
</protein>
<dbReference type="Proteomes" id="UP001138961">
    <property type="component" value="Unassembled WGS sequence"/>
</dbReference>
<dbReference type="InterPro" id="IPR029052">
    <property type="entry name" value="Metallo-depent_PP-like"/>
</dbReference>
<dbReference type="InterPro" id="IPR050126">
    <property type="entry name" value="Ap4A_hydrolase"/>
</dbReference>
<evidence type="ECO:0000259" key="1">
    <source>
        <dbReference type="Pfam" id="PF00149"/>
    </source>
</evidence>
<dbReference type="PRINTS" id="PR00114">
    <property type="entry name" value="STPHPHTASE"/>
</dbReference>
<dbReference type="SUPFAM" id="SSF56300">
    <property type="entry name" value="Metallo-dependent phosphatases"/>
    <property type="match status" value="1"/>
</dbReference>
<dbReference type="InterPro" id="IPR004843">
    <property type="entry name" value="Calcineurin-like_PHP"/>
</dbReference>
<dbReference type="PANTHER" id="PTHR42850">
    <property type="entry name" value="METALLOPHOSPHOESTERASE"/>
    <property type="match status" value="1"/>
</dbReference>
<dbReference type="Pfam" id="PF00149">
    <property type="entry name" value="Metallophos"/>
    <property type="match status" value="1"/>
</dbReference>
<dbReference type="RefSeq" id="WP_226747944.1">
    <property type="nucleotide sequence ID" value="NZ_JAJATZ010000003.1"/>
</dbReference>
<accession>A0ABS8BTT0</accession>
<feature type="domain" description="Calcineurin-like phosphoesterase" evidence="1">
    <location>
        <begin position="2"/>
        <end position="217"/>
    </location>
</feature>
<comment type="caution">
    <text evidence="2">The sequence shown here is derived from an EMBL/GenBank/DDBJ whole genome shotgun (WGS) entry which is preliminary data.</text>
</comment>
<proteinExistence type="predicted"/>
<dbReference type="InterPro" id="IPR006186">
    <property type="entry name" value="Ser/Thr-sp_prot-phosphatase"/>
</dbReference>
<reference evidence="2" key="1">
    <citation type="submission" date="2021-10" db="EMBL/GenBank/DDBJ databases">
        <title>Loktanella gaetbuli sp. nov., isolated from a tidal flat.</title>
        <authorList>
            <person name="Park S."/>
            <person name="Yoon J.-H."/>
        </authorList>
    </citation>
    <scope>NUCLEOTIDE SEQUENCE</scope>
    <source>
        <strain evidence="2">TSTF-M6</strain>
    </source>
</reference>
<keyword evidence="3" id="KW-1185">Reference proteome</keyword>
<dbReference type="PANTHER" id="PTHR42850:SF4">
    <property type="entry name" value="ZINC-DEPENDENT ENDOPOLYPHOSPHATASE"/>
    <property type="match status" value="1"/>
</dbReference>
<evidence type="ECO:0000313" key="3">
    <source>
        <dbReference type="Proteomes" id="UP001138961"/>
    </source>
</evidence>